<dbReference type="EMBL" id="BAAABW010000007">
    <property type="protein sequence ID" value="GAA0338049.1"/>
    <property type="molecule type" value="Genomic_DNA"/>
</dbReference>
<reference evidence="4" key="1">
    <citation type="journal article" date="2019" name="Int. J. Syst. Evol. Microbiol.">
        <title>The Global Catalogue of Microorganisms (GCM) 10K type strain sequencing project: providing services to taxonomists for standard genome sequencing and annotation.</title>
        <authorList>
            <consortium name="The Broad Institute Genomics Platform"/>
            <consortium name="The Broad Institute Genome Sequencing Center for Infectious Disease"/>
            <person name="Wu L."/>
            <person name="Ma J."/>
        </authorList>
    </citation>
    <scope>NUCLEOTIDE SEQUENCE [LARGE SCALE GENOMIC DNA]</scope>
    <source>
        <strain evidence="4">JCM 4565</strain>
    </source>
</reference>
<keyword evidence="4" id="KW-1185">Reference proteome</keyword>
<gene>
    <name evidence="3" type="ORF">GCM10010319_12510</name>
</gene>
<dbReference type="InterPro" id="IPR020904">
    <property type="entry name" value="Sc_DH/Rdtase_CS"/>
</dbReference>
<dbReference type="SUPFAM" id="SSF51735">
    <property type="entry name" value="NAD(P)-binding Rossmann-fold domains"/>
    <property type="match status" value="1"/>
</dbReference>
<dbReference type="InterPro" id="IPR001509">
    <property type="entry name" value="Epimerase_deHydtase"/>
</dbReference>
<dbReference type="Pfam" id="PF01370">
    <property type="entry name" value="Epimerase"/>
    <property type="match status" value="1"/>
</dbReference>
<protein>
    <submittedName>
        <fullName evidence="3">NAD-dependent epimerase/dehydratase family protein</fullName>
    </submittedName>
</protein>
<dbReference type="Gene3D" id="3.40.50.720">
    <property type="entry name" value="NAD(P)-binding Rossmann-like Domain"/>
    <property type="match status" value="1"/>
</dbReference>
<organism evidence="3 4">
    <name type="scientific">Streptomyces blastmyceticus</name>
    <dbReference type="NCBI Taxonomy" id="68180"/>
    <lineage>
        <taxon>Bacteria</taxon>
        <taxon>Bacillati</taxon>
        <taxon>Actinomycetota</taxon>
        <taxon>Actinomycetes</taxon>
        <taxon>Kitasatosporales</taxon>
        <taxon>Streptomycetaceae</taxon>
        <taxon>Streptomyces</taxon>
    </lineage>
</organism>
<evidence type="ECO:0000313" key="4">
    <source>
        <dbReference type="Proteomes" id="UP001500063"/>
    </source>
</evidence>
<dbReference type="InterPro" id="IPR036291">
    <property type="entry name" value="NAD(P)-bd_dom_sf"/>
</dbReference>
<dbReference type="PANTHER" id="PTHR43000">
    <property type="entry name" value="DTDP-D-GLUCOSE 4,6-DEHYDRATASE-RELATED"/>
    <property type="match status" value="1"/>
</dbReference>
<name>A0ABP3G9K7_9ACTN</name>
<comment type="caution">
    <text evidence="3">The sequence shown here is derived from an EMBL/GenBank/DDBJ whole genome shotgun (WGS) entry which is preliminary data.</text>
</comment>
<dbReference type="PROSITE" id="PS00061">
    <property type="entry name" value="ADH_SHORT"/>
    <property type="match status" value="1"/>
</dbReference>
<feature type="domain" description="NAD-dependent epimerase/dehydratase" evidence="2">
    <location>
        <begin position="39"/>
        <end position="261"/>
    </location>
</feature>
<proteinExistence type="inferred from homology"/>
<comment type="similarity">
    <text evidence="1">Belongs to the NAD(P)-dependent epimerase/dehydratase family.</text>
</comment>
<sequence>MPAVRHRLAPEVISHAHRLPPLGKRALGARRREAVMRAVVTGAAGFMGSHLCAHLLAAGDTVVAVDALTDSYDVALKRRNLRDLSRRPAFSFHHADLLDADLGPLLDGAHAVYHLAGESGARSSWGPGFELHARRNILATQALLEAVRDRASGAFVHASSSSVYGDARTSPTAETACPRPVSPYGVTKLAAEHLCALYRTAYGVPTLSLRLFSVYGPRQRPDMAFARLFAAAAAGRPFPLYGDGEQTRDFLYVRDAVAAMRDAACSGFTGVADLGGSPVSMKQAIAAVESVAGPVEVLPRPAERGDARHAAADITVASRAFGFRPRTALHEGLAAMAAEGA</sequence>
<evidence type="ECO:0000256" key="1">
    <source>
        <dbReference type="ARBA" id="ARBA00007637"/>
    </source>
</evidence>
<dbReference type="Proteomes" id="UP001500063">
    <property type="component" value="Unassembled WGS sequence"/>
</dbReference>
<dbReference type="PRINTS" id="PR01713">
    <property type="entry name" value="NUCEPIMERASE"/>
</dbReference>
<evidence type="ECO:0000259" key="2">
    <source>
        <dbReference type="Pfam" id="PF01370"/>
    </source>
</evidence>
<accession>A0ABP3G9K7</accession>
<evidence type="ECO:0000313" key="3">
    <source>
        <dbReference type="EMBL" id="GAA0338049.1"/>
    </source>
</evidence>